<feature type="compositionally biased region" description="Low complexity" evidence="1">
    <location>
        <begin position="73"/>
        <end position="86"/>
    </location>
</feature>
<dbReference type="EMBL" id="BMQJ01000025">
    <property type="protein sequence ID" value="GGQ28996.1"/>
    <property type="molecule type" value="Genomic_DNA"/>
</dbReference>
<evidence type="ECO:0000256" key="1">
    <source>
        <dbReference type="SAM" id="MobiDB-lite"/>
    </source>
</evidence>
<feature type="region of interest" description="Disordered" evidence="1">
    <location>
        <begin position="68"/>
        <end position="98"/>
    </location>
</feature>
<gene>
    <name evidence="2" type="ORF">GCM10010140_68980</name>
</gene>
<accession>A0ABQ2RIL6</accession>
<evidence type="ECO:0000313" key="2">
    <source>
        <dbReference type="EMBL" id="GGQ28996.1"/>
    </source>
</evidence>
<name>A0ABQ2RIL6_9ACTN</name>
<reference evidence="3" key="1">
    <citation type="journal article" date="2019" name="Int. J. Syst. Evol. Microbiol.">
        <title>The Global Catalogue of Microorganisms (GCM) 10K type strain sequencing project: providing services to taxonomists for standard genome sequencing and annotation.</title>
        <authorList>
            <consortium name="The Broad Institute Genomics Platform"/>
            <consortium name="The Broad Institute Genome Sequencing Center for Infectious Disease"/>
            <person name="Wu L."/>
            <person name="Ma J."/>
        </authorList>
    </citation>
    <scope>NUCLEOTIDE SEQUENCE [LARGE SCALE GENOMIC DNA]</scope>
    <source>
        <strain evidence="3">JCM 3115</strain>
    </source>
</reference>
<dbReference type="Proteomes" id="UP000611554">
    <property type="component" value="Unassembled WGS sequence"/>
</dbReference>
<comment type="caution">
    <text evidence="2">The sequence shown here is derived from an EMBL/GenBank/DDBJ whole genome shotgun (WGS) entry which is preliminary data.</text>
</comment>
<sequence>MTAAPVRPARAVVRITGTPSDSVAATSVSPSISIAVRGALAEDSDAGEPDDLERAPGHVLHRLRLLPAGQDRGAGPAAARASASAPVPSPPPARVAHA</sequence>
<feature type="compositionally biased region" description="Pro residues" evidence="1">
    <location>
        <begin position="87"/>
        <end position="98"/>
    </location>
</feature>
<organism evidence="2 3">
    <name type="scientific">Streptosporangium pseudovulgare</name>
    <dbReference type="NCBI Taxonomy" id="35765"/>
    <lineage>
        <taxon>Bacteria</taxon>
        <taxon>Bacillati</taxon>
        <taxon>Actinomycetota</taxon>
        <taxon>Actinomycetes</taxon>
        <taxon>Streptosporangiales</taxon>
        <taxon>Streptosporangiaceae</taxon>
        <taxon>Streptosporangium</taxon>
    </lineage>
</organism>
<evidence type="ECO:0000313" key="3">
    <source>
        <dbReference type="Proteomes" id="UP000611554"/>
    </source>
</evidence>
<keyword evidence="3" id="KW-1185">Reference proteome</keyword>
<proteinExistence type="predicted"/>
<protein>
    <submittedName>
        <fullName evidence="2">Uncharacterized protein</fullName>
    </submittedName>
</protein>